<dbReference type="GO" id="GO:0030870">
    <property type="term" value="C:Mre11 complex"/>
    <property type="evidence" value="ECO:0007669"/>
    <property type="project" value="UniProtKB-UniRule"/>
</dbReference>
<comment type="subcellular location">
    <subcellularLocation>
        <location evidence="3">Chromosome</location>
    </subcellularLocation>
    <subcellularLocation>
        <location evidence="2 16">Nucleus</location>
    </subcellularLocation>
</comment>
<evidence type="ECO:0000256" key="5">
    <source>
        <dbReference type="ARBA" id="ARBA00022454"/>
    </source>
</evidence>
<keyword evidence="8 16" id="KW-0255">Endonuclease</keyword>
<feature type="compositionally biased region" description="Polar residues" evidence="19">
    <location>
        <begin position="542"/>
        <end position="555"/>
    </location>
</feature>
<gene>
    <name evidence="21" type="primary">Mre11a</name>
    <name evidence="21" type="ORF">g.35650</name>
</gene>
<comment type="function">
    <text evidence="16">Core component of the MRN complex, which plays a central role in double-strand break (DSB) repair, DNA recombination, maintenance of telomere integrity and meiosis. The MRN complex is involved in the repair of DNA double-strand breaks (DSBs) via homologous recombination (HR), an error-free mechanism which primarily occurs during S and G2 phases. The complex (1) mediates the end resection of damaged DNA, which generates proper single-stranded DNA, a key initial steps in HR, and is (2) required for the recruitment of other repair factors and efficient activation of ATM and ATR upon DNA damage. Within the MRN complex, MRE11 possesses both single-strand endonuclease activity and double-strand-specific 3'-5' exonuclease activity. MRE11 first endonucleolytically cleaves the 5' strand at DNA DSB ends to prevent non-homologous end joining (NHEJ) and licence HR. It then generates a single-stranded DNA gap via 3' to 5' exonucleolytic degradation, which is required for single-strand invasion and recombination.</text>
</comment>
<dbReference type="Pfam" id="PF04152">
    <property type="entry name" value="Mre11_DNA_bind"/>
    <property type="match status" value="1"/>
</dbReference>
<dbReference type="Gene3D" id="3.30.110.110">
    <property type="entry name" value="Mre11, capping domain"/>
    <property type="match status" value="1"/>
</dbReference>
<dbReference type="NCBIfam" id="TIGR00583">
    <property type="entry name" value="mre11"/>
    <property type="match status" value="1"/>
</dbReference>
<name>A0A0A1WSX9_ZEUCU</name>
<comment type="similarity">
    <text evidence="4 16 18">Belongs to the MRE11/RAD32 family.</text>
</comment>
<dbReference type="GO" id="GO:0000723">
    <property type="term" value="P:telomere maintenance"/>
    <property type="evidence" value="ECO:0007669"/>
    <property type="project" value="TreeGrafter"/>
</dbReference>
<evidence type="ECO:0000256" key="9">
    <source>
        <dbReference type="ARBA" id="ARBA00022763"/>
    </source>
</evidence>
<reference evidence="21" key="1">
    <citation type="submission" date="2014-11" db="EMBL/GenBank/DDBJ databases">
        <authorList>
            <person name="Geib S."/>
        </authorList>
    </citation>
    <scope>NUCLEOTIDE SEQUENCE</scope>
</reference>
<feature type="region of interest" description="Disordered" evidence="19">
    <location>
        <begin position="529"/>
        <end position="643"/>
    </location>
</feature>
<dbReference type="InterPro" id="IPR038487">
    <property type="entry name" value="Mre11_capping_dom"/>
</dbReference>
<evidence type="ECO:0000256" key="10">
    <source>
        <dbReference type="ARBA" id="ARBA00022801"/>
    </source>
</evidence>
<feature type="compositionally biased region" description="Low complexity" evidence="19">
    <location>
        <begin position="611"/>
        <end position="620"/>
    </location>
</feature>
<dbReference type="GO" id="GO:0035861">
    <property type="term" value="C:site of double-strand break"/>
    <property type="evidence" value="ECO:0007669"/>
    <property type="project" value="TreeGrafter"/>
</dbReference>
<dbReference type="GO" id="GO:0007095">
    <property type="term" value="P:mitotic G2 DNA damage checkpoint signaling"/>
    <property type="evidence" value="ECO:0007669"/>
    <property type="project" value="TreeGrafter"/>
</dbReference>
<dbReference type="GO" id="GO:0008296">
    <property type="term" value="F:3'-5'-DNA exonuclease activity"/>
    <property type="evidence" value="ECO:0007669"/>
    <property type="project" value="InterPro"/>
</dbReference>
<dbReference type="GO" id="GO:0031573">
    <property type="term" value="P:mitotic intra-S DNA damage checkpoint signaling"/>
    <property type="evidence" value="ECO:0007669"/>
    <property type="project" value="TreeGrafter"/>
</dbReference>
<dbReference type="PANTHER" id="PTHR10139:SF1">
    <property type="entry name" value="DOUBLE-STRAND BREAK REPAIR PROTEIN MRE11"/>
    <property type="match status" value="1"/>
</dbReference>
<dbReference type="FunFam" id="3.60.21.10:FF:000011">
    <property type="entry name" value="Double-strand break repair protein"/>
    <property type="match status" value="1"/>
</dbReference>
<feature type="domain" description="Mre11 DNA-binding" evidence="20">
    <location>
        <begin position="292"/>
        <end position="464"/>
    </location>
</feature>
<sequence>MSEEVNTEDVLRILVATDNHLGYAEKNAVRGDDSFITFEEILQMAVQEDVDFILLGGDLFHDAVPSQNTLHNCMKLLRRYTFGDKPINIEMLSDQAVNFHNAVSDTVNYEDPNLNVSIPVFSIHGNHDDPSGFGQLSSLDLLSVNGLINYFGRWTDLTKVTINPILLRKGETQLALYGLSHIHDARLVRLFEDFKVNFVCPASEEGEWFHLMVLHQNHADRGPKTNIPEHALPEFLNLVIWGHEHDCHIIPNLNGIRDFYVSQPGSSVATSLAEGEALKKYVGLLEIYKTRFQMKPLPLQTVRPFVFDSVDLATMTEELKLDEGDVQNKVIAMAKERVESMIIKAKAQITGHPNQPQLPLIRLRIIFSNEEQMFNAIRFGQSYNEQVANPADMIHFKKVIKRAKGEYSDFDNEALRGALDNIQVDMGSEMKIENFIERYFQEIPAKRQLKVLTPKILSEMCNRIVEKGDITAAEGIIKHCKDSALEHLLETLPADDEVEASLVDFNSKLTLDDVLKSLENVGSKVKANTSSFSLTSTLSRSKQSTRVSELNTALDNQHDSEEEPRPKKASKPQAKAAANFFLDDSDESDAEPAPQPAKGTKATRGRKTTKTETNTKPIAGRGRGRGRGRGAAVAAPTRSTRQALDVSVNTTRSTLLESLARAHAQRGTKSAQVIDISDSE</sequence>
<keyword evidence="12 16" id="KW-0234">DNA repair</keyword>
<dbReference type="InterPro" id="IPR029052">
    <property type="entry name" value="Metallo-depent_PP-like"/>
</dbReference>
<dbReference type="GO" id="GO:0042138">
    <property type="term" value="P:meiotic DNA double-strand break formation"/>
    <property type="evidence" value="ECO:0007669"/>
    <property type="project" value="TreeGrafter"/>
</dbReference>
<evidence type="ECO:0000256" key="1">
    <source>
        <dbReference type="ARBA" id="ARBA00001936"/>
    </source>
</evidence>
<dbReference type="InterPro" id="IPR007281">
    <property type="entry name" value="Mre11_DNA-bd"/>
</dbReference>
<evidence type="ECO:0000256" key="16">
    <source>
        <dbReference type="PIRNR" id="PIRNR000882"/>
    </source>
</evidence>
<keyword evidence="6 16" id="KW-0540">Nuclease</keyword>
<keyword evidence="14 16" id="KW-0539">Nucleus</keyword>
<evidence type="ECO:0000256" key="3">
    <source>
        <dbReference type="ARBA" id="ARBA00004286"/>
    </source>
</evidence>
<dbReference type="SUPFAM" id="SSF56300">
    <property type="entry name" value="Metallo-dependent phosphatases"/>
    <property type="match status" value="1"/>
</dbReference>
<reference evidence="21" key="2">
    <citation type="journal article" date="2015" name="Gigascience">
        <title>Reconstructing a comprehensive transcriptome assembly of a white-pupal translocated strain of the pest fruit fly Bactrocera cucurbitae.</title>
        <authorList>
            <person name="Sim S.B."/>
            <person name="Calla B."/>
            <person name="Hall B."/>
            <person name="DeRego T."/>
            <person name="Geib S.M."/>
        </authorList>
    </citation>
    <scope>NUCLEOTIDE SEQUENCE</scope>
</reference>
<evidence type="ECO:0000256" key="7">
    <source>
        <dbReference type="ARBA" id="ARBA00022723"/>
    </source>
</evidence>
<protein>
    <recommendedName>
        <fullName evidence="16">Double-strand break repair protein</fullName>
    </recommendedName>
</protein>
<dbReference type="GO" id="GO:0000014">
    <property type="term" value="F:single-stranded DNA endodeoxyribonuclease activity"/>
    <property type="evidence" value="ECO:0007669"/>
    <property type="project" value="TreeGrafter"/>
</dbReference>
<evidence type="ECO:0000256" key="17">
    <source>
        <dbReference type="PIRSR" id="PIRSR000882-1"/>
    </source>
</evidence>
<dbReference type="PIRSF" id="PIRSF000882">
    <property type="entry name" value="DSB_repair_MRE11"/>
    <property type="match status" value="1"/>
</dbReference>
<dbReference type="InterPro" id="IPR004843">
    <property type="entry name" value="Calcineurin-like_PHP"/>
</dbReference>
<evidence type="ECO:0000256" key="18">
    <source>
        <dbReference type="RuleBase" id="RU003447"/>
    </source>
</evidence>
<evidence type="ECO:0000256" key="4">
    <source>
        <dbReference type="ARBA" id="ARBA00009028"/>
    </source>
</evidence>
<proteinExistence type="inferred from homology"/>
<evidence type="ECO:0000256" key="12">
    <source>
        <dbReference type="ARBA" id="ARBA00023204"/>
    </source>
</evidence>
<evidence type="ECO:0000256" key="6">
    <source>
        <dbReference type="ARBA" id="ARBA00022722"/>
    </source>
</evidence>
<dbReference type="CDD" id="cd00840">
    <property type="entry name" value="MPP_Mre11_N"/>
    <property type="match status" value="1"/>
</dbReference>
<dbReference type="InterPro" id="IPR041796">
    <property type="entry name" value="Mre11_N"/>
</dbReference>
<evidence type="ECO:0000313" key="21">
    <source>
        <dbReference type="EMBL" id="JAD01528.1"/>
    </source>
</evidence>
<dbReference type="PANTHER" id="PTHR10139">
    <property type="entry name" value="DOUBLE-STRAND BREAK REPAIR PROTEIN MRE11"/>
    <property type="match status" value="1"/>
</dbReference>
<keyword evidence="9 16" id="KW-0227">DNA damage</keyword>
<keyword evidence="7" id="KW-0479">Metal-binding</keyword>
<dbReference type="EMBL" id="GBXI01012764">
    <property type="protein sequence ID" value="JAD01528.1"/>
    <property type="molecule type" value="Transcribed_RNA"/>
</dbReference>
<keyword evidence="5" id="KW-0158">Chromosome</keyword>
<dbReference type="AlphaFoldDB" id="A0A0A1WSX9"/>
<feature type="active site" description="Proton donor" evidence="17">
    <location>
        <position position="127"/>
    </location>
</feature>
<dbReference type="GO" id="GO:0000724">
    <property type="term" value="P:double-strand break repair via homologous recombination"/>
    <property type="evidence" value="ECO:0007669"/>
    <property type="project" value="TreeGrafter"/>
</dbReference>
<evidence type="ECO:0000256" key="14">
    <source>
        <dbReference type="ARBA" id="ARBA00023242"/>
    </source>
</evidence>
<feature type="compositionally biased region" description="Basic and acidic residues" evidence="19">
    <location>
        <begin position="556"/>
        <end position="566"/>
    </location>
</feature>
<dbReference type="Gene3D" id="3.60.21.10">
    <property type="match status" value="1"/>
</dbReference>
<evidence type="ECO:0000256" key="19">
    <source>
        <dbReference type="SAM" id="MobiDB-lite"/>
    </source>
</evidence>
<dbReference type="GO" id="GO:0030145">
    <property type="term" value="F:manganese ion binding"/>
    <property type="evidence" value="ECO:0007669"/>
    <property type="project" value="UniProtKB-UniRule"/>
</dbReference>
<evidence type="ECO:0000256" key="13">
    <source>
        <dbReference type="ARBA" id="ARBA00023211"/>
    </source>
</evidence>
<evidence type="ECO:0000256" key="8">
    <source>
        <dbReference type="ARBA" id="ARBA00022759"/>
    </source>
</evidence>
<dbReference type="GO" id="GO:0097552">
    <property type="term" value="P:mitochondrial double-strand break repair via homologous recombination"/>
    <property type="evidence" value="ECO:0007669"/>
    <property type="project" value="TreeGrafter"/>
</dbReference>
<accession>A0A0A1WSX9</accession>
<dbReference type="GO" id="GO:0006303">
    <property type="term" value="P:double-strand break repair via nonhomologous end joining"/>
    <property type="evidence" value="ECO:0007669"/>
    <property type="project" value="TreeGrafter"/>
</dbReference>
<keyword evidence="10 16" id="KW-0378">Hydrolase</keyword>
<dbReference type="InterPro" id="IPR003701">
    <property type="entry name" value="Mre11"/>
</dbReference>
<keyword evidence="11 16" id="KW-0269">Exonuclease</keyword>
<dbReference type="Pfam" id="PF00149">
    <property type="entry name" value="Metallophos"/>
    <property type="match status" value="1"/>
</dbReference>
<evidence type="ECO:0000256" key="15">
    <source>
        <dbReference type="ARBA" id="ARBA00023254"/>
    </source>
</evidence>
<keyword evidence="15 16" id="KW-0469">Meiosis</keyword>
<feature type="compositionally biased region" description="Low complexity" evidence="19">
    <location>
        <begin position="529"/>
        <end position="541"/>
    </location>
</feature>
<evidence type="ECO:0000256" key="2">
    <source>
        <dbReference type="ARBA" id="ARBA00004123"/>
    </source>
</evidence>
<organism evidence="21">
    <name type="scientific">Zeugodacus cucurbitae</name>
    <name type="common">Melon fruit fly</name>
    <name type="synonym">Bactrocera cucurbitae</name>
    <dbReference type="NCBI Taxonomy" id="28588"/>
    <lineage>
        <taxon>Eukaryota</taxon>
        <taxon>Metazoa</taxon>
        <taxon>Ecdysozoa</taxon>
        <taxon>Arthropoda</taxon>
        <taxon>Hexapoda</taxon>
        <taxon>Insecta</taxon>
        <taxon>Pterygota</taxon>
        <taxon>Neoptera</taxon>
        <taxon>Endopterygota</taxon>
        <taxon>Diptera</taxon>
        <taxon>Brachycera</taxon>
        <taxon>Muscomorpha</taxon>
        <taxon>Tephritoidea</taxon>
        <taxon>Tephritidae</taxon>
        <taxon>Zeugodacus</taxon>
        <taxon>Zeugodacus</taxon>
    </lineage>
</organism>
<comment type="cofactor">
    <cofactor evidence="1 16">
        <name>Mn(2+)</name>
        <dbReference type="ChEBI" id="CHEBI:29035"/>
    </cofactor>
</comment>
<dbReference type="SMART" id="SM01347">
    <property type="entry name" value="Mre11_DNA_bind"/>
    <property type="match status" value="1"/>
</dbReference>
<keyword evidence="13 16" id="KW-0464">Manganese</keyword>
<evidence type="ECO:0000259" key="20">
    <source>
        <dbReference type="SMART" id="SM01347"/>
    </source>
</evidence>
<evidence type="ECO:0000256" key="11">
    <source>
        <dbReference type="ARBA" id="ARBA00022839"/>
    </source>
</evidence>